<comment type="caution">
    <text evidence="1">The sequence shown here is derived from an EMBL/GenBank/DDBJ whole genome shotgun (WGS) entry which is preliminary data.</text>
</comment>
<dbReference type="AlphaFoldDB" id="A0A7J6NC06"/>
<protein>
    <submittedName>
        <fullName evidence="1">Uncharacterized protein</fullName>
    </submittedName>
</protein>
<evidence type="ECO:0000313" key="1">
    <source>
        <dbReference type="EMBL" id="KAF4681393.1"/>
    </source>
</evidence>
<proteinExistence type="predicted"/>
<reference evidence="1 2" key="1">
    <citation type="submission" date="2020-04" db="EMBL/GenBank/DDBJ databases">
        <title>Perkinsus olseni comparative genomics.</title>
        <authorList>
            <person name="Bogema D.R."/>
        </authorList>
    </citation>
    <scope>NUCLEOTIDE SEQUENCE [LARGE SCALE GENOMIC DNA]</scope>
    <source>
        <strain evidence="1">00978-12</strain>
    </source>
</reference>
<dbReference type="EMBL" id="JABANP010000519">
    <property type="protein sequence ID" value="KAF4681393.1"/>
    <property type="molecule type" value="Genomic_DNA"/>
</dbReference>
<evidence type="ECO:0000313" key="2">
    <source>
        <dbReference type="Proteomes" id="UP000541610"/>
    </source>
</evidence>
<dbReference type="Proteomes" id="UP000541610">
    <property type="component" value="Unassembled WGS sequence"/>
</dbReference>
<sequence length="99" mass="10274">MGHPGPATVLGRAANVPLYLKACRRSSSSTSLPGIFSLLWIDALRKPSSSSAAANCGPAGSEVGDIQPSPIVKALEQVQDVSVLPIHPLSAKEREQGQT</sequence>
<accession>A0A7J6NC06</accession>
<organism evidence="1 2">
    <name type="scientific">Perkinsus olseni</name>
    <name type="common">Perkinsus atlanticus</name>
    <dbReference type="NCBI Taxonomy" id="32597"/>
    <lineage>
        <taxon>Eukaryota</taxon>
        <taxon>Sar</taxon>
        <taxon>Alveolata</taxon>
        <taxon>Perkinsozoa</taxon>
        <taxon>Perkinsea</taxon>
        <taxon>Perkinsida</taxon>
        <taxon>Perkinsidae</taxon>
        <taxon>Perkinsus</taxon>
    </lineage>
</organism>
<name>A0A7J6NC06_PEROL</name>
<gene>
    <name evidence="1" type="ORF">FOZ60_012136</name>
</gene>